<evidence type="ECO:0000259" key="4">
    <source>
        <dbReference type="Pfam" id="PF01878"/>
    </source>
</evidence>
<dbReference type="InterPro" id="IPR002740">
    <property type="entry name" value="EVE_domain"/>
</dbReference>
<dbReference type="InterPro" id="IPR052181">
    <property type="entry name" value="5hmC_binding"/>
</dbReference>
<evidence type="ECO:0000256" key="3">
    <source>
        <dbReference type="SAM" id="MobiDB-lite"/>
    </source>
</evidence>
<dbReference type="VEuPathDB" id="FungiDB:DNF11_3968"/>
<feature type="domain" description="EVE" evidence="4">
    <location>
        <begin position="3"/>
        <end position="176"/>
    </location>
</feature>
<dbReference type="STRING" id="425264.A0A3G2SBT2"/>
<evidence type="ECO:0000256" key="2">
    <source>
        <dbReference type="ARBA" id="ARBA00023242"/>
    </source>
</evidence>
<dbReference type="PANTHER" id="PTHR14087:SF7">
    <property type="entry name" value="THYMOCYTE NUCLEAR PROTEIN 1"/>
    <property type="match status" value="1"/>
</dbReference>
<dbReference type="EMBL" id="CP033155">
    <property type="protein sequence ID" value="AYO44918.1"/>
    <property type="molecule type" value="Genomic_DNA"/>
</dbReference>
<dbReference type="FunFam" id="3.10.590.10:FF:000006">
    <property type="entry name" value="Chromosome 7, whole genome shotgun sequence"/>
    <property type="match status" value="1"/>
</dbReference>
<dbReference type="Proteomes" id="UP000269793">
    <property type="component" value="Chromosome VIII"/>
</dbReference>
<name>A0A3G2SBT2_MALR7</name>
<dbReference type="SUPFAM" id="SSF88697">
    <property type="entry name" value="PUA domain-like"/>
    <property type="match status" value="1"/>
</dbReference>
<dbReference type="GO" id="GO:0005634">
    <property type="term" value="C:nucleus"/>
    <property type="evidence" value="ECO:0007669"/>
    <property type="project" value="UniProtKB-SubCell"/>
</dbReference>
<feature type="region of interest" description="Disordered" evidence="3">
    <location>
        <begin position="188"/>
        <end position="211"/>
    </location>
</feature>
<accession>A0A3G2SBT2</accession>
<keyword evidence="6" id="KW-1185">Reference proteome</keyword>
<evidence type="ECO:0000313" key="6">
    <source>
        <dbReference type="Proteomes" id="UP000269793"/>
    </source>
</evidence>
<dbReference type="Pfam" id="PF01878">
    <property type="entry name" value="EVE"/>
    <property type="match status" value="1"/>
</dbReference>
<gene>
    <name evidence="5" type="primary">THYN1</name>
    <name evidence="5" type="ORF">DNF11_3968</name>
</gene>
<comment type="subcellular location">
    <subcellularLocation>
        <location evidence="1">Nucleus</location>
    </subcellularLocation>
</comment>
<dbReference type="PANTHER" id="PTHR14087">
    <property type="entry name" value="THYMOCYTE NUCLEAR PROTEIN 1"/>
    <property type="match status" value="1"/>
</dbReference>
<dbReference type="InterPro" id="IPR015947">
    <property type="entry name" value="PUA-like_sf"/>
</dbReference>
<dbReference type="OrthoDB" id="41445at2759"/>
<dbReference type="CDD" id="cd21133">
    <property type="entry name" value="EVE"/>
    <property type="match status" value="1"/>
</dbReference>
<organism evidence="5 6">
    <name type="scientific">Malassezia restricta (strain ATCC 96810 / NBRC 103918 / CBS 7877)</name>
    <name type="common">Seborrheic dermatitis infection agent</name>
    <dbReference type="NCBI Taxonomy" id="425264"/>
    <lineage>
        <taxon>Eukaryota</taxon>
        <taxon>Fungi</taxon>
        <taxon>Dikarya</taxon>
        <taxon>Basidiomycota</taxon>
        <taxon>Ustilaginomycotina</taxon>
        <taxon>Malasseziomycetes</taxon>
        <taxon>Malasseziales</taxon>
        <taxon>Malasseziaceae</taxon>
        <taxon>Malassezia</taxon>
    </lineage>
</organism>
<dbReference type="Gene3D" id="3.10.590.10">
    <property type="entry name" value="ph1033 like domains"/>
    <property type="match status" value="1"/>
</dbReference>
<evidence type="ECO:0000256" key="1">
    <source>
        <dbReference type="ARBA" id="ARBA00004123"/>
    </source>
</evidence>
<evidence type="ECO:0000313" key="5">
    <source>
        <dbReference type="EMBL" id="AYO44918.1"/>
    </source>
</evidence>
<reference evidence="5 6" key="1">
    <citation type="submission" date="2018-10" db="EMBL/GenBank/DDBJ databases">
        <title>Complete genome sequence of Malassezia restricta CBS 7877.</title>
        <authorList>
            <person name="Morand S.C."/>
            <person name="Bertignac M."/>
            <person name="Iltis A."/>
            <person name="Kolder I."/>
            <person name="Pirovano W."/>
            <person name="Jourdain R."/>
            <person name="Clavaud C."/>
        </authorList>
    </citation>
    <scope>NUCLEOTIDE SEQUENCE [LARGE SCALE GENOMIC DNA]</scope>
    <source>
        <strain evidence="5 6">CBS 7877</strain>
    </source>
</reference>
<dbReference type="AlphaFoldDB" id="A0A3G2SBT2"/>
<proteinExistence type="predicted"/>
<sequence>MPRHWLLKAEPESRLVKGVDVAFSVDLFEKVHTSPWEGVRNYQARNFLRDDMKVGDAVLFYHSNCALPGIVALAHVCKEGYPDSTAWDAHHPYYDAKSHPDAPRWYMVDVAFERRLTHPVPLALLQHMTRALTESQRQDVSYLTQEHLEALSHMALLHRSRLSVQPVDPMAYEAILLLGDRGGFEHWPGKWAPTAPPPPKRRRRALTAGAP</sequence>
<dbReference type="InterPro" id="IPR047197">
    <property type="entry name" value="THYN1-like_EVE"/>
</dbReference>
<keyword evidence="2" id="KW-0539">Nucleus</keyword>
<protein>
    <submittedName>
        <fullName evidence="5">Thymocyte nuclear protein 1</fullName>
    </submittedName>
</protein>